<protein>
    <submittedName>
        <fullName evidence="1">Uncharacterized protein</fullName>
    </submittedName>
</protein>
<dbReference type="Proteomes" id="UP000827986">
    <property type="component" value="Unassembled WGS sequence"/>
</dbReference>
<gene>
    <name evidence="1" type="ORF">KIL84_017757</name>
</gene>
<dbReference type="EMBL" id="JAHDVG010000482">
    <property type="protein sequence ID" value="KAH1173918.1"/>
    <property type="molecule type" value="Genomic_DNA"/>
</dbReference>
<organism evidence="1 2">
    <name type="scientific">Mauremys mutica</name>
    <name type="common">yellowpond turtle</name>
    <dbReference type="NCBI Taxonomy" id="74926"/>
    <lineage>
        <taxon>Eukaryota</taxon>
        <taxon>Metazoa</taxon>
        <taxon>Chordata</taxon>
        <taxon>Craniata</taxon>
        <taxon>Vertebrata</taxon>
        <taxon>Euteleostomi</taxon>
        <taxon>Archelosauria</taxon>
        <taxon>Testudinata</taxon>
        <taxon>Testudines</taxon>
        <taxon>Cryptodira</taxon>
        <taxon>Durocryptodira</taxon>
        <taxon>Testudinoidea</taxon>
        <taxon>Geoemydidae</taxon>
        <taxon>Geoemydinae</taxon>
        <taxon>Mauremys</taxon>
    </lineage>
</organism>
<dbReference type="AlphaFoldDB" id="A0A9D3X6S6"/>
<accession>A0A9D3X6S6</accession>
<proteinExistence type="predicted"/>
<reference evidence="1" key="1">
    <citation type="submission" date="2021-09" db="EMBL/GenBank/DDBJ databases">
        <title>The genome of Mauremys mutica provides insights into the evolution of semi-aquatic lifestyle.</title>
        <authorList>
            <person name="Gong S."/>
            <person name="Gao Y."/>
        </authorList>
    </citation>
    <scope>NUCLEOTIDE SEQUENCE</scope>
    <source>
        <strain evidence="1">MM-2020</strain>
        <tissue evidence="1">Muscle</tissue>
    </source>
</reference>
<keyword evidence="2" id="KW-1185">Reference proteome</keyword>
<name>A0A9D3X6S6_9SAUR</name>
<comment type="caution">
    <text evidence="1">The sequence shown here is derived from an EMBL/GenBank/DDBJ whole genome shotgun (WGS) entry which is preliminary data.</text>
</comment>
<sequence>MSMMYKRKKIGFSKSYRVQHMCAQWMSNSFRDPANLQPLHVKQSQAHSHPVWWPQAELAGTTPFSSMYCIEICLGIRDCCGMIVLFQICVCVCVCNKSMCVGGCECMSVWVFHK</sequence>
<evidence type="ECO:0000313" key="2">
    <source>
        <dbReference type="Proteomes" id="UP000827986"/>
    </source>
</evidence>
<evidence type="ECO:0000313" key="1">
    <source>
        <dbReference type="EMBL" id="KAH1173918.1"/>
    </source>
</evidence>